<dbReference type="CDD" id="cd08194">
    <property type="entry name" value="Fe-ADH-like"/>
    <property type="match status" value="1"/>
</dbReference>
<evidence type="ECO:0000256" key="1">
    <source>
        <dbReference type="ARBA" id="ARBA00007358"/>
    </source>
</evidence>
<organism evidence="6 7">
    <name type="scientific">Butyrivibrio hungatei</name>
    <dbReference type="NCBI Taxonomy" id="185008"/>
    <lineage>
        <taxon>Bacteria</taxon>
        <taxon>Bacillati</taxon>
        <taxon>Bacillota</taxon>
        <taxon>Clostridia</taxon>
        <taxon>Lachnospirales</taxon>
        <taxon>Lachnospiraceae</taxon>
        <taxon>Butyrivibrio</taxon>
    </lineage>
</organism>
<keyword evidence="2" id="KW-0560">Oxidoreductase</keyword>
<dbReference type="FunFam" id="3.40.50.1970:FF:000003">
    <property type="entry name" value="Alcohol dehydrogenase, iron-containing"/>
    <property type="match status" value="1"/>
</dbReference>
<dbReference type="InterPro" id="IPR001670">
    <property type="entry name" value="ADH_Fe/GldA"/>
</dbReference>
<dbReference type="SUPFAM" id="SSF56796">
    <property type="entry name" value="Dehydroquinate synthase-like"/>
    <property type="match status" value="1"/>
</dbReference>
<dbReference type="Gene3D" id="1.20.1090.10">
    <property type="entry name" value="Dehydroquinate synthase-like - alpha domain"/>
    <property type="match status" value="1"/>
</dbReference>
<dbReference type="FunFam" id="1.20.1090.10:FF:000001">
    <property type="entry name" value="Aldehyde-alcohol dehydrogenase"/>
    <property type="match status" value="1"/>
</dbReference>
<sequence>MAKEFIVPGKIVTGKGSIKEVGSYVEGFGKKALIVCDQITEKLGKVKIITDALNKKGISFAIYDDFLGEPTNVMIEDALSIYRNEACDFLVGIGGGSALDIMKAVAAMDANTGKISDYMGKEISGIKAKMVAIPTTAGTGSEATQFTIISDVDTGVKMLLKGAQLMPDVAIIDPELTMTLPPKMTASTGLDALTHAVEAYTSRKAQALTDTLAISAIKRIFHYLPLAYHDNGSDVARTQMSIAALEAGIAFNNSSVTLVHGMSRPIGALFHVPHGISNAMLLSVCLEYAKEGAKDRFADMARAIGAASDEDSDEQAADNFMVEIKKICNVCHIPTLEGYGINRDEFYAQIDKMAEDAMISGSPSNTVRELDVEVLKDLYRKLYK</sequence>
<keyword evidence="7" id="KW-1185">Reference proteome</keyword>
<reference evidence="7" key="1">
    <citation type="submission" date="2016-10" db="EMBL/GenBank/DDBJ databases">
        <title>The complete genome sequence of the rumen bacterium Butyrivibrio hungatei MB2003.</title>
        <authorList>
            <person name="Palevich N."/>
            <person name="Kelly W.J."/>
            <person name="Leahy S.C."/>
            <person name="Altermann E."/>
            <person name="Rakonjac J."/>
            <person name="Attwood G.T."/>
        </authorList>
    </citation>
    <scope>NUCLEOTIDE SEQUENCE [LARGE SCALE GENOMIC DNA]</scope>
    <source>
        <strain evidence="7">MB2003</strain>
    </source>
</reference>
<dbReference type="Pfam" id="PF25137">
    <property type="entry name" value="ADH_Fe_C"/>
    <property type="match status" value="1"/>
</dbReference>
<feature type="domain" description="Alcohol dehydrogenase iron-type/glycerol dehydrogenase GldA" evidence="4">
    <location>
        <begin position="8"/>
        <end position="174"/>
    </location>
</feature>
<dbReference type="InterPro" id="IPR018211">
    <property type="entry name" value="ADH_Fe_CS"/>
</dbReference>
<evidence type="ECO:0000259" key="4">
    <source>
        <dbReference type="Pfam" id="PF00465"/>
    </source>
</evidence>
<evidence type="ECO:0000313" key="7">
    <source>
        <dbReference type="Proteomes" id="UP000179284"/>
    </source>
</evidence>
<accession>A0A1D9NY58</accession>
<dbReference type="RefSeq" id="WP_071174951.1">
    <property type="nucleotide sequence ID" value="NZ_CP017831.1"/>
</dbReference>
<dbReference type="PANTHER" id="PTHR11496">
    <property type="entry name" value="ALCOHOL DEHYDROGENASE"/>
    <property type="match status" value="1"/>
</dbReference>
<dbReference type="InterPro" id="IPR039697">
    <property type="entry name" value="Alcohol_dehydrogenase_Fe"/>
</dbReference>
<feature type="domain" description="Fe-containing alcohol dehydrogenase-like C-terminal" evidence="5">
    <location>
        <begin position="185"/>
        <end position="379"/>
    </location>
</feature>
<gene>
    <name evidence="6" type="ORF">bhn_I0098</name>
</gene>
<dbReference type="InterPro" id="IPR056798">
    <property type="entry name" value="ADH_Fe_C"/>
</dbReference>
<proteinExistence type="inferred from homology"/>
<protein>
    <submittedName>
        <fullName evidence="6">Iron-containing alcohol dehydrogenase</fullName>
    </submittedName>
</protein>
<evidence type="ECO:0000259" key="5">
    <source>
        <dbReference type="Pfam" id="PF25137"/>
    </source>
</evidence>
<dbReference type="Pfam" id="PF00465">
    <property type="entry name" value="Fe-ADH"/>
    <property type="match status" value="1"/>
</dbReference>
<dbReference type="OrthoDB" id="9804734at2"/>
<evidence type="ECO:0000256" key="3">
    <source>
        <dbReference type="ARBA" id="ARBA00023027"/>
    </source>
</evidence>
<dbReference type="AlphaFoldDB" id="A0A1D9NY58"/>
<dbReference type="GO" id="GO:0004022">
    <property type="term" value="F:alcohol dehydrogenase (NAD+) activity"/>
    <property type="evidence" value="ECO:0007669"/>
    <property type="project" value="UniProtKB-ARBA"/>
</dbReference>
<comment type="similarity">
    <text evidence="1">Belongs to the iron-containing alcohol dehydrogenase family.</text>
</comment>
<keyword evidence="3" id="KW-0520">NAD</keyword>
<evidence type="ECO:0000256" key="2">
    <source>
        <dbReference type="ARBA" id="ARBA00023002"/>
    </source>
</evidence>
<dbReference type="KEGG" id="bhu:bhn_I0098"/>
<name>A0A1D9NY58_9FIRM</name>
<dbReference type="GO" id="GO:0046872">
    <property type="term" value="F:metal ion binding"/>
    <property type="evidence" value="ECO:0007669"/>
    <property type="project" value="InterPro"/>
</dbReference>
<dbReference type="Proteomes" id="UP000179284">
    <property type="component" value="Chromosome I"/>
</dbReference>
<dbReference type="PROSITE" id="PS00913">
    <property type="entry name" value="ADH_IRON_1"/>
    <property type="match status" value="1"/>
</dbReference>
<dbReference type="EMBL" id="CP017831">
    <property type="protein sequence ID" value="AOZ95134.1"/>
    <property type="molecule type" value="Genomic_DNA"/>
</dbReference>
<dbReference type="Gene3D" id="3.40.50.1970">
    <property type="match status" value="1"/>
</dbReference>
<evidence type="ECO:0000313" key="6">
    <source>
        <dbReference type="EMBL" id="AOZ95134.1"/>
    </source>
</evidence>
<dbReference type="PANTHER" id="PTHR11496:SF102">
    <property type="entry name" value="ALCOHOL DEHYDROGENASE 4"/>
    <property type="match status" value="1"/>
</dbReference>